<organism evidence="1 2">
    <name type="scientific">Flavobacterium ardleyense</name>
    <dbReference type="NCBI Taxonomy" id="2038737"/>
    <lineage>
        <taxon>Bacteria</taxon>
        <taxon>Pseudomonadati</taxon>
        <taxon>Bacteroidota</taxon>
        <taxon>Flavobacteriia</taxon>
        <taxon>Flavobacteriales</taxon>
        <taxon>Flavobacteriaceae</taxon>
        <taxon>Flavobacterium</taxon>
    </lineage>
</organism>
<accession>A0ABW5Z412</accession>
<proteinExistence type="predicted"/>
<protein>
    <submittedName>
        <fullName evidence="1">Uncharacterized protein</fullName>
    </submittedName>
</protein>
<reference evidence="2" key="1">
    <citation type="journal article" date="2019" name="Int. J. Syst. Evol. Microbiol.">
        <title>The Global Catalogue of Microorganisms (GCM) 10K type strain sequencing project: providing services to taxonomists for standard genome sequencing and annotation.</title>
        <authorList>
            <consortium name="The Broad Institute Genomics Platform"/>
            <consortium name="The Broad Institute Genome Sequencing Center for Infectious Disease"/>
            <person name="Wu L."/>
            <person name="Ma J."/>
        </authorList>
    </citation>
    <scope>NUCLEOTIDE SEQUENCE [LARGE SCALE GENOMIC DNA]</scope>
    <source>
        <strain evidence="2">KCTC 52644</strain>
    </source>
</reference>
<comment type="caution">
    <text evidence="1">The sequence shown here is derived from an EMBL/GenBank/DDBJ whole genome shotgun (WGS) entry which is preliminary data.</text>
</comment>
<dbReference type="Proteomes" id="UP001597549">
    <property type="component" value="Unassembled WGS sequence"/>
</dbReference>
<evidence type="ECO:0000313" key="1">
    <source>
        <dbReference type="EMBL" id="MFD2907377.1"/>
    </source>
</evidence>
<name>A0ABW5Z412_9FLAO</name>
<dbReference type="RefSeq" id="WP_379803439.1">
    <property type="nucleotide sequence ID" value="NZ_JBHUOL010000003.1"/>
</dbReference>
<keyword evidence="2" id="KW-1185">Reference proteome</keyword>
<dbReference type="EMBL" id="JBHUOL010000003">
    <property type="protein sequence ID" value="MFD2907377.1"/>
    <property type="molecule type" value="Genomic_DNA"/>
</dbReference>
<evidence type="ECO:0000313" key="2">
    <source>
        <dbReference type="Proteomes" id="UP001597549"/>
    </source>
</evidence>
<gene>
    <name evidence="1" type="ORF">ACFSX9_01375</name>
</gene>
<sequence>MLYSPEDNIVEVKPNLKKELQFYRLKIAEKTNSNGVIIREEIIKNLHLTIRKTVSNGYEYHVEVFDRLHRNRELSLSEKDLIDQIATITDDVKVMVDENLNFVKIVNYNLIKRKAKEKIKMLSKKYVGVNASKLFDKLEQFYKNENLLYKDLQRYDKYGLVLIKFLGYYRFGLKQKYKVRYTNFLKNTWLEINEDIKMNRLNRAIEEVELTLTGEINLENFNKKMFEREMKVQNIYFDETEDRPKLDKYEGTFVFNTKTGMLNKSEVIIAFSFGKNYSKDFHYQLTSVKHDEI</sequence>